<feature type="domain" description="C-type lectin" evidence="2">
    <location>
        <begin position="39"/>
        <end position="145"/>
    </location>
</feature>
<accession>A0A914DEN4</accession>
<dbReference type="InterPro" id="IPR016187">
    <property type="entry name" value="CTDL_fold"/>
</dbReference>
<dbReference type="SUPFAM" id="SSF56436">
    <property type="entry name" value="C-type lectin-like"/>
    <property type="match status" value="1"/>
</dbReference>
<organism evidence="3 4">
    <name type="scientific">Acrobeloides nanus</name>
    <dbReference type="NCBI Taxonomy" id="290746"/>
    <lineage>
        <taxon>Eukaryota</taxon>
        <taxon>Metazoa</taxon>
        <taxon>Ecdysozoa</taxon>
        <taxon>Nematoda</taxon>
        <taxon>Chromadorea</taxon>
        <taxon>Rhabditida</taxon>
        <taxon>Tylenchina</taxon>
        <taxon>Cephalobomorpha</taxon>
        <taxon>Cephaloboidea</taxon>
        <taxon>Cephalobidae</taxon>
        <taxon>Acrobeloides</taxon>
    </lineage>
</organism>
<feature type="signal peptide" evidence="1">
    <location>
        <begin position="1"/>
        <end position="18"/>
    </location>
</feature>
<reference evidence="4" key="1">
    <citation type="submission" date="2022-11" db="UniProtKB">
        <authorList>
            <consortium name="WormBaseParasite"/>
        </authorList>
    </citation>
    <scope>IDENTIFICATION</scope>
</reference>
<sequence>MIRTLIIILVFTLEFDHATILPSFAPYLHCPDGSFQGINPQDCFSYHNVSAQWYDAYITCLNNDGILASIHDTFTNALIKQHLSNFTNQQTWTGGQVNAVCDFSRCSYYWGWEDNSVFDYNNFAGGYPDPTEGEVISFNNNDGLWYVSSDGTQENPFLCKVSAKLSF</sequence>
<dbReference type="WBParaSite" id="ACRNAN_scaffold2479.g8825.t1">
    <property type="protein sequence ID" value="ACRNAN_scaffold2479.g8825.t1"/>
    <property type="gene ID" value="ACRNAN_scaffold2479.g8825"/>
</dbReference>
<dbReference type="PANTHER" id="PTHR22803">
    <property type="entry name" value="MANNOSE, PHOSPHOLIPASE, LECTIN RECEPTOR RELATED"/>
    <property type="match status" value="1"/>
</dbReference>
<dbReference type="Pfam" id="PF00059">
    <property type="entry name" value="Lectin_C"/>
    <property type="match status" value="1"/>
</dbReference>
<evidence type="ECO:0000313" key="4">
    <source>
        <dbReference type="WBParaSite" id="ACRNAN_scaffold2479.g8825.t1"/>
    </source>
</evidence>
<dbReference type="SMART" id="SM00034">
    <property type="entry name" value="CLECT"/>
    <property type="match status" value="1"/>
</dbReference>
<keyword evidence="1" id="KW-0732">Signal</keyword>
<evidence type="ECO:0000313" key="3">
    <source>
        <dbReference type="Proteomes" id="UP000887540"/>
    </source>
</evidence>
<keyword evidence="3" id="KW-1185">Reference proteome</keyword>
<dbReference type="Proteomes" id="UP000887540">
    <property type="component" value="Unplaced"/>
</dbReference>
<evidence type="ECO:0000256" key="1">
    <source>
        <dbReference type="SAM" id="SignalP"/>
    </source>
</evidence>
<dbReference type="InterPro" id="IPR001304">
    <property type="entry name" value="C-type_lectin-like"/>
</dbReference>
<feature type="chain" id="PRO_5036744127" evidence="1">
    <location>
        <begin position="19"/>
        <end position="167"/>
    </location>
</feature>
<dbReference type="AlphaFoldDB" id="A0A914DEN4"/>
<protein>
    <submittedName>
        <fullName evidence="4">C-type lectin domain-containing protein</fullName>
    </submittedName>
</protein>
<dbReference type="InterPro" id="IPR050111">
    <property type="entry name" value="C-type_lectin/snaclec_domain"/>
</dbReference>
<dbReference type="Gene3D" id="3.10.100.10">
    <property type="entry name" value="Mannose-Binding Protein A, subunit A"/>
    <property type="match status" value="1"/>
</dbReference>
<dbReference type="InterPro" id="IPR016186">
    <property type="entry name" value="C-type_lectin-like/link_sf"/>
</dbReference>
<dbReference type="CDD" id="cd00037">
    <property type="entry name" value="CLECT"/>
    <property type="match status" value="1"/>
</dbReference>
<dbReference type="PROSITE" id="PS50041">
    <property type="entry name" value="C_TYPE_LECTIN_2"/>
    <property type="match status" value="1"/>
</dbReference>
<proteinExistence type="predicted"/>
<evidence type="ECO:0000259" key="2">
    <source>
        <dbReference type="PROSITE" id="PS50041"/>
    </source>
</evidence>
<name>A0A914DEN4_9BILA</name>